<proteinExistence type="predicted"/>
<reference evidence="2 3" key="1">
    <citation type="submission" date="2019-08" db="EMBL/GenBank/DDBJ databases">
        <title>Whole genome of Aphis craccivora.</title>
        <authorList>
            <person name="Voronova N.V."/>
            <person name="Shulinski R.S."/>
            <person name="Bandarenka Y.V."/>
            <person name="Zhorov D.G."/>
            <person name="Warner D."/>
        </authorList>
    </citation>
    <scope>NUCLEOTIDE SEQUENCE [LARGE SCALE GENOMIC DNA]</scope>
    <source>
        <strain evidence="2">180601</strain>
        <tissue evidence="2">Whole Body</tissue>
    </source>
</reference>
<dbReference type="Proteomes" id="UP000478052">
    <property type="component" value="Unassembled WGS sequence"/>
</dbReference>
<sequence length="135" mass="15598">MACFKLVKVLFCIIIGVSHSTSGYKLPKNDEKCPEVRARSNCDLDAIKGTWNVIEYYASSEEVEIYRCMRSTFNLSPDTPEISMDFTYSYADDPDNEMLTGNITWNIPSFELPGHWVHMETPCMAYYDKNIYYSN</sequence>
<accession>A0A6G0WZR4</accession>
<dbReference type="SUPFAM" id="SSF50814">
    <property type="entry name" value="Lipocalins"/>
    <property type="match status" value="1"/>
</dbReference>
<keyword evidence="3" id="KW-1185">Reference proteome</keyword>
<gene>
    <name evidence="2" type="ORF">FWK35_00036076</name>
</gene>
<dbReference type="AlphaFoldDB" id="A0A6G0WZR4"/>
<dbReference type="Gene3D" id="2.40.128.20">
    <property type="match status" value="1"/>
</dbReference>
<evidence type="ECO:0000256" key="1">
    <source>
        <dbReference type="SAM" id="SignalP"/>
    </source>
</evidence>
<organism evidence="2 3">
    <name type="scientific">Aphis craccivora</name>
    <name type="common">Cowpea aphid</name>
    <dbReference type="NCBI Taxonomy" id="307492"/>
    <lineage>
        <taxon>Eukaryota</taxon>
        <taxon>Metazoa</taxon>
        <taxon>Ecdysozoa</taxon>
        <taxon>Arthropoda</taxon>
        <taxon>Hexapoda</taxon>
        <taxon>Insecta</taxon>
        <taxon>Pterygota</taxon>
        <taxon>Neoptera</taxon>
        <taxon>Paraneoptera</taxon>
        <taxon>Hemiptera</taxon>
        <taxon>Sternorrhyncha</taxon>
        <taxon>Aphidomorpha</taxon>
        <taxon>Aphidoidea</taxon>
        <taxon>Aphididae</taxon>
        <taxon>Aphidini</taxon>
        <taxon>Aphis</taxon>
        <taxon>Aphis</taxon>
    </lineage>
</organism>
<dbReference type="OrthoDB" id="8186134at2759"/>
<keyword evidence="1" id="KW-0732">Signal</keyword>
<evidence type="ECO:0000313" key="2">
    <source>
        <dbReference type="EMBL" id="KAF0732999.1"/>
    </source>
</evidence>
<evidence type="ECO:0000313" key="3">
    <source>
        <dbReference type="Proteomes" id="UP000478052"/>
    </source>
</evidence>
<dbReference type="InterPro" id="IPR012674">
    <property type="entry name" value="Calycin"/>
</dbReference>
<comment type="caution">
    <text evidence="2">The sequence shown here is derived from an EMBL/GenBank/DDBJ whole genome shotgun (WGS) entry which is preliminary data.</text>
</comment>
<feature type="signal peptide" evidence="1">
    <location>
        <begin position="1"/>
        <end position="23"/>
    </location>
</feature>
<protein>
    <submittedName>
        <fullName evidence="2">Protein karl</fullName>
    </submittedName>
</protein>
<feature type="chain" id="PRO_5026156941" evidence="1">
    <location>
        <begin position="24"/>
        <end position="135"/>
    </location>
</feature>
<dbReference type="EMBL" id="VUJU01008280">
    <property type="protein sequence ID" value="KAF0732999.1"/>
    <property type="molecule type" value="Genomic_DNA"/>
</dbReference>
<name>A0A6G0WZR4_APHCR</name>